<evidence type="ECO:0000256" key="1">
    <source>
        <dbReference type="SAM" id="Coils"/>
    </source>
</evidence>
<dbReference type="EMBL" id="CAJFDH010000005">
    <property type="protein sequence ID" value="CAD5224242.1"/>
    <property type="molecule type" value="Genomic_DNA"/>
</dbReference>
<organism evidence="3 4">
    <name type="scientific">Bursaphelenchus okinawaensis</name>
    <dbReference type="NCBI Taxonomy" id="465554"/>
    <lineage>
        <taxon>Eukaryota</taxon>
        <taxon>Metazoa</taxon>
        <taxon>Ecdysozoa</taxon>
        <taxon>Nematoda</taxon>
        <taxon>Chromadorea</taxon>
        <taxon>Rhabditida</taxon>
        <taxon>Tylenchina</taxon>
        <taxon>Tylenchomorpha</taxon>
        <taxon>Aphelenchoidea</taxon>
        <taxon>Aphelenchoididae</taxon>
        <taxon>Bursaphelenchus</taxon>
    </lineage>
</organism>
<keyword evidence="1" id="KW-0175">Coiled coil</keyword>
<dbReference type="EMBL" id="CAJFCW020000005">
    <property type="protein sequence ID" value="CAG9119764.1"/>
    <property type="molecule type" value="Genomic_DNA"/>
</dbReference>
<keyword evidence="4" id="KW-1185">Reference proteome</keyword>
<reference evidence="3" key="1">
    <citation type="submission" date="2020-09" db="EMBL/GenBank/DDBJ databases">
        <authorList>
            <person name="Kikuchi T."/>
        </authorList>
    </citation>
    <scope>NUCLEOTIDE SEQUENCE</scope>
    <source>
        <strain evidence="3">SH1</strain>
    </source>
</reference>
<dbReference type="Gene3D" id="1.20.1270.60">
    <property type="entry name" value="Arfaptin homology (AH) domain/BAR domain"/>
    <property type="match status" value="1"/>
</dbReference>
<dbReference type="Proteomes" id="UP000614601">
    <property type="component" value="Unassembled WGS sequence"/>
</dbReference>
<dbReference type="AlphaFoldDB" id="A0A811L947"/>
<name>A0A811L947_9BILA</name>
<accession>A0A811L947</accession>
<feature type="region of interest" description="Disordered" evidence="2">
    <location>
        <begin position="250"/>
        <end position="276"/>
    </location>
</feature>
<proteinExistence type="predicted"/>
<dbReference type="Proteomes" id="UP000783686">
    <property type="component" value="Unassembled WGS sequence"/>
</dbReference>
<sequence length="342" mass="39446">MSTPRSKLTKLFRNESSYEADEVNLLLDGLNEMEITSKFLAKAAESEKRGIDAIASWAKRSRNSAIDDVMQHTAQLFHLFTEKQKQFVRDHDHFVQQLKKISEIEYRVREYEKNVHKRETRVLSIRKQITRSSYFWKKSTTEMAALRRVEDEATLELEKARRRLISAQQEAEVVKMFLFRQGMMGLADSYRILNEHSRTIFNCHREITEMVPALTVNNINNLTYDGVPFTRERLNEVRRALTTEDIRIQYNPPGMGRPTRPLSHYQPGTPPPPYSAVSRAPQFPVSSFSDSQIRGISEGLTTPLNVAPIRVATAPLPTPLSASHCSNRQRIYPDLTQELRNL</sequence>
<protein>
    <submittedName>
        <fullName evidence="3">Uncharacterized protein</fullName>
    </submittedName>
</protein>
<evidence type="ECO:0000313" key="3">
    <source>
        <dbReference type="EMBL" id="CAD5224242.1"/>
    </source>
</evidence>
<feature type="coiled-coil region" evidence="1">
    <location>
        <begin position="143"/>
        <end position="170"/>
    </location>
</feature>
<evidence type="ECO:0000256" key="2">
    <source>
        <dbReference type="SAM" id="MobiDB-lite"/>
    </source>
</evidence>
<dbReference type="InterPro" id="IPR027267">
    <property type="entry name" value="AH/BAR_dom_sf"/>
</dbReference>
<evidence type="ECO:0000313" key="4">
    <source>
        <dbReference type="Proteomes" id="UP000614601"/>
    </source>
</evidence>
<dbReference type="OrthoDB" id="5803434at2759"/>
<gene>
    <name evidence="3" type="ORF">BOKJ2_LOCUS10981</name>
</gene>
<comment type="caution">
    <text evidence="3">The sequence shown here is derived from an EMBL/GenBank/DDBJ whole genome shotgun (WGS) entry which is preliminary data.</text>
</comment>